<evidence type="ECO:0000256" key="1">
    <source>
        <dbReference type="ARBA" id="ARBA00004514"/>
    </source>
</evidence>
<dbReference type="EMBL" id="REGN01006425">
    <property type="protein sequence ID" value="RNA09614.1"/>
    <property type="molecule type" value="Genomic_DNA"/>
</dbReference>
<dbReference type="InterPro" id="IPR036180">
    <property type="entry name" value="Gelsolin-like_dom_sf"/>
</dbReference>
<sequence>MATYQEFIQQNEERDGVRFSWNIWPSNKLEATRLVVPIGCLYNPFRERPDLPPLHYDPVVCSRSTCRAILNPFCQVDYRAKSWACNFCFQRNNFPPQYAGMTEQQPPAELIYNYSTIEYILPKVQCHPPVFLFVLDTCMDEEDLQAVKESLQMSLSLLPPNALVGLITFGRMVHVHELYQSEDSTSNISKSYVFKGTKDLSAKQIQEMLGLNRQVPLNKPAHPNQPGQPPQQQQFLPPGYKFLQPVSNCDMVLTDLLNELQRDPWPVPQGKRPLRSTGVALSIAVGLLEALYPNCAARIMTFMGGPCTQGPGMIADDELKFPIRSHHDIDKDNIKYMKKAIKHYESLANRAAVNSHIVDIYSADVNQTGLHEMKYLCNYTGGHMILADSFNTSLFKQSFQRVFLKDSNNDFRMGFGSLIDVKTSRELKVSGAIGTCVSLNNKNQYVSETETGIGGTSSWRISGIYPNTTLAFFFDIVSQQGAPAPQGGRGYIQFTNNYQHANGTRRIRVTTIARNMIDANVNMNQISYSFDQECAAILMARIAIFRAETDNGHDVLRWLDRMLIKLCQKFGIYEKENPNTFVLAENFSLYPQFMFHLRRSQFLQVFNNSPDETAYYRHYLLIEELTQSLIMIQPILYSYSFNGPPEPVLLDSSSILDDRILLMDTFFHILIYRGKSVAEWFQMGYQNLPEHENFRQLLQAPVDDAQEILQSRFPMPRYIDTEHEHSQSRFLLSKVNPSQTHNNLAYGYQQNVASSPILTDDVSLQVFMDHLKKLSVSQSS</sequence>
<dbReference type="CDD" id="cd11287">
    <property type="entry name" value="Sec23_C"/>
    <property type="match status" value="1"/>
</dbReference>
<keyword evidence="7 12" id="KW-0931">ER-Golgi transport</keyword>
<evidence type="ECO:0000256" key="10">
    <source>
        <dbReference type="ARBA" id="ARBA00023329"/>
    </source>
</evidence>
<dbReference type="STRING" id="10195.A0A3M7QEJ7"/>
<evidence type="ECO:0000256" key="4">
    <source>
        <dbReference type="ARBA" id="ARBA00022723"/>
    </source>
</evidence>
<comment type="function">
    <text evidence="11 12">Component of the coat protein complex II (COPII) which promotes the formation of transport vesicles from the endoplasmic reticulum (ER). The coat has two main functions, the physical deformation of the endoplasmic reticulum membrane into vesicles and the selection of cargo molecules.</text>
</comment>
<dbReference type="Pfam" id="PF04810">
    <property type="entry name" value="zf-Sec23_Sec24"/>
    <property type="match status" value="1"/>
</dbReference>
<dbReference type="FunFam" id="2.30.30.380:FF:000001">
    <property type="entry name" value="Protein transport protein SEC23"/>
    <property type="match status" value="1"/>
</dbReference>
<dbReference type="GO" id="GO:0005829">
    <property type="term" value="C:cytosol"/>
    <property type="evidence" value="ECO:0007669"/>
    <property type="project" value="UniProtKB-SubCell"/>
</dbReference>
<dbReference type="InterPro" id="IPR029006">
    <property type="entry name" value="ADF-H/Gelsolin-like_dom_sf"/>
</dbReference>
<dbReference type="GO" id="GO:0070971">
    <property type="term" value="C:endoplasmic reticulum exit site"/>
    <property type="evidence" value="ECO:0007669"/>
    <property type="project" value="TreeGrafter"/>
</dbReference>
<dbReference type="Gene3D" id="3.40.20.10">
    <property type="entry name" value="Severin"/>
    <property type="match status" value="1"/>
</dbReference>
<reference evidence="18 19" key="1">
    <citation type="journal article" date="2018" name="Sci. Rep.">
        <title>Genomic signatures of local adaptation to the degree of environmental predictability in rotifers.</title>
        <authorList>
            <person name="Franch-Gras L."/>
            <person name="Hahn C."/>
            <person name="Garcia-Roger E.M."/>
            <person name="Carmona M.J."/>
            <person name="Serra M."/>
            <person name="Gomez A."/>
        </authorList>
    </citation>
    <scope>NUCLEOTIDE SEQUENCE [LARGE SCALE GENOMIC DNA]</scope>
    <source>
        <strain evidence="18">HYR1</strain>
    </source>
</reference>
<evidence type="ECO:0000259" key="15">
    <source>
        <dbReference type="Pfam" id="PF04811"/>
    </source>
</evidence>
<feature type="domain" description="Sec23/Sec24 helical" evidence="16">
    <location>
        <begin position="531"/>
        <end position="629"/>
    </location>
</feature>
<evidence type="ECO:0000259" key="17">
    <source>
        <dbReference type="Pfam" id="PF08033"/>
    </source>
</evidence>
<organism evidence="18 19">
    <name type="scientific">Brachionus plicatilis</name>
    <name type="common">Marine rotifer</name>
    <name type="synonym">Brachionus muelleri</name>
    <dbReference type="NCBI Taxonomy" id="10195"/>
    <lineage>
        <taxon>Eukaryota</taxon>
        <taxon>Metazoa</taxon>
        <taxon>Spiralia</taxon>
        <taxon>Gnathifera</taxon>
        <taxon>Rotifera</taxon>
        <taxon>Eurotatoria</taxon>
        <taxon>Monogononta</taxon>
        <taxon>Pseudotrocha</taxon>
        <taxon>Ploima</taxon>
        <taxon>Brachionidae</taxon>
        <taxon>Brachionus</taxon>
    </lineage>
</organism>
<dbReference type="InterPro" id="IPR007123">
    <property type="entry name" value="Gelsolin-like_dom"/>
</dbReference>
<gene>
    <name evidence="18" type="ORF">BpHYR1_017261</name>
</gene>
<dbReference type="PANTHER" id="PTHR11141">
    <property type="entry name" value="PROTEIN TRANSPORT PROTEIN SEC23"/>
    <property type="match status" value="1"/>
</dbReference>
<dbReference type="OrthoDB" id="10256289at2759"/>
<feature type="domain" description="Gelsolin-like" evidence="13">
    <location>
        <begin position="645"/>
        <end position="731"/>
    </location>
</feature>
<dbReference type="PANTHER" id="PTHR11141:SF0">
    <property type="entry name" value="PROTEIN TRANSPORT PROTEIN SEC23"/>
    <property type="match status" value="1"/>
</dbReference>
<evidence type="ECO:0000313" key="19">
    <source>
        <dbReference type="Proteomes" id="UP000276133"/>
    </source>
</evidence>
<dbReference type="Proteomes" id="UP000276133">
    <property type="component" value="Unassembled WGS sequence"/>
</dbReference>
<evidence type="ECO:0000256" key="3">
    <source>
        <dbReference type="ARBA" id="ARBA00022448"/>
    </source>
</evidence>
<evidence type="ECO:0000256" key="6">
    <source>
        <dbReference type="ARBA" id="ARBA00022833"/>
    </source>
</evidence>
<keyword evidence="12" id="KW-0963">Cytoplasm</keyword>
<keyword evidence="5 12" id="KW-0256">Endoplasmic reticulum</keyword>
<protein>
    <recommendedName>
        <fullName evidence="12">Protein transport protein SEC23</fullName>
    </recommendedName>
</protein>
<dbReference type="InterPro" id="IPR036175">
    <property type="entry name" value="Sec23/24_helical_dom_sf"/>
</dbReference>
<dbReference type="GO" id="GO:0090110">
    <property type="term" value="P:COPII-coated vesicle cargo loading"/>
    <property type="evidence" value="ECO:0007669"/>
    <property type="project" value="TreeGrafter"/>
</dbReference>
<dbReference type="GO" id="GO:0030127">
    <property type="term" value="C:COPII vesicle coat"/>
    <property type="evidence" value="ECO:0007669"/>
    <property type="project" value="InterPro"/>
</dbReference>
<keyword evidence="8 12" id="KW-0653">Protein transport</keyword>
<dbReference type="Gene3D" id="3.40.50.410">
    <property type="entry name" value="von Willebrand factor, type A domain"/>
    <property type="match status" value="1"/>
</dbReference>
<dbReference type="Pfam" id="PF04811">
    <property type="entry name" value="Sec23_trunk"/>
    <property type="match status" value="1"/>
</dbReference>
<evidence type="ECO:0000256" key="12">
    <source>
        <dbReference type="RuleBase" id="RU365030"/>
    </source>
</evidence>
<feature type="domain" description="Zinc finger Sec23/Sec24-type" evidence="14">
    <location>
        <begin position="58"/>
        <end position="98"/>
    </location>
</feature>
<evidence type="ECO:0000256" key="5">
    <source>
        <dbReference type="ARBA" id="ARBA00022824"/>
    </source>
</evidence>
<evidence type="ECO:0000259" key="16">
    <source>
        <dbReference type="Pfam" id="PF04815"/>
    </source>
</evidence>
<dbReference type="SUPFAM" id="SSF82754">
    <property type="entry name" value="C-terminal, gelsolin-like domain of Sec23/24"/>
    <property type="match status" value="1"/>
</dbReference>
<keyword evidence="3 12" id="KW-0813">Transport</keyword>
<dbReference type="GO" id="GO:0005096">
    <property type="term" value="F:GTPase activator activity"/>
    <property type="evidence" value="ECO:0007669"/>
    <property type="project" value="TreeGrafter"/>
</dbReference>
<evidence type="ECO:0000256" key="9">
    <source>
        <dbReference type="ARBA" id="ARBA00023136"/>
    </source>
</evidence>
<keyword evidence="6 12" id="KW-0862">Zinc</keyword>
<evidence type="ECO:0000259" key="14">
    <source>
        <dbReference type="Pfam" id="PF04810"/>
    </source>
</evidence>
<dbReference type="InterPro" id="IPR006900">
    <property type="entry name" value="Sec23/24_helical_dom"/>
</dbReference>
<dbReference type="GO" id="GO:0008270">
    <property type="term" value="F:zinc ion binding"/>
    <property type="evidence" value="ECO:0007669"/>
    <property type="project" value="InterPro"/>
</dbReference>
<dbReference type="InterPro" id="IPR036465">
    <property type="entry name" value="vWFA_dom_sf"/>
</dbReference>
<accession>A0A3M7QEJ7</accession>
<dbReference type="FunFam" id="1.20.120.730:FF:000005">
    <property type="entry name" value="Protein transport protein SEC23"/>
    <property type="match status" value="1"/>
</dbReference>
<comment type="subcellular location">
    <subcellularLocation>
        <location evidence="1">Cytoplasm</location>
        <location evidence="1">Cytosol</location>
    </subcellularLocation>
    <subcellularLocation>
        <location evidence="12">Cytoplasmic vesicle</location>
        <location evidence="12">COPII-coated vesicle membrane</location>
        <topology evidence="12">Peripheral membrane protein</topology>
        <orientation evidence="12">Cytoplasmic side</orientation>
    </subcellularLocation>
    <subcellularLocation>
        <location evidence="12">Endoplasmic reticulum membrane</location>
        <topology evidence="12">Peripheral membrane protein</topology>
        <orientation evidence="12">Cytoplasmic side</orientation>
    </subcellularLocation>
</comment>
<keyword evidence="9 12" id="KW-0472">Membrane</keyword>
<dbReference type="Gene3D" id="1.20.120.730">
    <property type="entry name" value="Sec23/Sec24 helical domain"/>
    <property type="match status" value="1"/>
</dbReference>
<dbReference type="SUPFAM" id="SSF81995">
    <property type="entry name" value="beta-sandwich domain of Sec23/24"/>
    <property type="match status" value="1"/>
</dbReference>
<dbReference type="InterPro" id="IPR006896">
    <property type="entry name" value="Sec23/24_trunk_dom"/>
</dbReference>
<keyword evidence="4 12" id="KW-0479">Metal-binding</keyword>
<comment type="similarity">
    <text evidence="2 12">Belongs to the SEC23/SEC24 family. SEC23 subfamily.</text>
</comment>
<evidence type="ECO:0000256" key="2">
    <source>
        <dbReference type="ARBA" id="ARBA00009210"/>
    </source>
</evidence>
<evidence type="ECO:0000256" key="8">
    <source>
        <dbReference type="ARBA" id="ARBA00022927"/>
    </source>
</evidence>
<comment type="caution">
    <text evidence="18">The sequence shown here is derived from an EMBL/GenBank/DDBJ whole genome shotgun (WGS) entry which is preliminary data.</text>
</comment>
<dbReference type="SUPFAM" id="SSF53300">
    <property type="entry name" value="vWA-like"/>
    <property type="match status" value="1"/>
</dbReference>
<dbReference type="InterPro" id="IPR012990">
    <property type="entry name" value="Beta-sandwich_Sec23_24"/>
</dbReference>
<dbReference type="InterPro" id="IPR037364">
    <property type="entry name" value="Sec23"/>
</dbReference>
<feature type="domain" description="Sec23/Sec24 beta-sandwich" evidence="17">
    <location>
        <begin position="414"/>
        <end position="516"/>
    </location>
</feature>
<dbReference type="GO" id="GO:0005789">
    <property type="term" value="C:endoplasmic reticulum membrane"/>
    <property type="evidence" value="ECO:0007669"/>
    <property type="project" value="UniProtKB-SubCell"/>
</dbReference>
<evidence type="ECO:0000256" key="11">
    <source>
        <dbReference type="ARBA" id="ARBA00025471"/>
    </source>
</evidence>
<dbReference type="FunFam" id="2.60.40.1670:FF:000006">
    <property type="entry name" value="Protein transport protein SEC23"/>
    <property type="match status" value="1"/>
</dbReference>
<evidence type="ECO:0000256" key="7">
    <source>
        <dbReference type="ARBA" id="ARBA00022892"/>
    </source>
</evidence>
<dbReference type="FunFam" id="3.40.20.10:FF:000003">
    <property type="entry name" value="Protein transport protein SEC23"/>
    <property type="match status" value="1"/>
</dbReference>
<dbReference type="Pfam" id="PF04815">
    <property type="entry name" value="Sec23_helical"/>
    <property type="match status" value="1"/>
</dbReference>
<dbReference type="Pfam" id="PF00626">
    <property type="entry name" value="Gelsolin"/>
    <property type="match status" value="1"/>
</dbReference>
<proteinExistence type="inferred from homology"/>
<dbReference type="SUPFAM" id="SSF81811">
    <property type="entry name" value="Helical domain of Sec23/24"/>
    <property type="match status" value="1"/>
</dbReference>
<dbReference type="SUPFAM" id="SSF82919">
    <property type="entry name" value="Zn-finger domain of Sec23/24"/>
    <property type="match status" value="1"/>
</dbReference>
<dbReference type="Gene3D" id="2.30.30.380">
    <property type="entry name" value="Zn-finger domain of Sec23/24"/>
    <property type="match status" value="1"/>
</dbReference>
<dbReference type="FunFam" id="3.40.50.410:FF:000008">
    <property type="entry name" value="Protein transport protein SEC23"/>
    <property type="match status" value="1"/>
</dbReference>
<dbReference type="Gene3D" id="2.60.40.1670">
    <property type="entry name" value="beta-sandwich domain of Sec23/24"/>
    <property type="match status" value="1"/>
</dbReference>
<name>A0A3M7QEJ7_BRAPC</name>
<evidence type="ECO:0000259" key="13">
    <source>
        <dbReference type="Pfam" id="PF00626"/>
    </source>
</evidence>
<dbReference type="AlphaFoldDB" id="A0A3M7QEJ7"/>
<keyword evidence="19" id="KW-1185">Reference proteome</keyword>
<evidence type="ECO:0000313" key="18">
    <source>
        <dbReference type="EMBL" id="RNA09614.1"/>
    </source>
</evidence>
<dbReference type="Pfam" id="PF08033">
    <property type="entry name" value="Sec23_BS"/>
    <property type="match status" value="1"/>
</dbReference>
<feature type="domain" description="Sec23/Sec24 trunk" evidence="15">
    <location>
        <begin position="127"/>
        <end position="403"/>
    </location>
</feature>
<dbReference type="InterPro" id="IPR037550">
    <property type="entry name" value="Sec23_C"/>
</dbReference>
<dbReference type="InterPro" id="IPR006895">
    <property type="entry name" value="Znf_Sec23_Sec24"/>
</dbReference>
<dbReference type="GO" id="GO:0006886">
    <property type="term" value="P:intracellular protein transport"/>
    <property type="evidence" value="ECO:0007669"/>
    <property type="project" value="InterPro"/>
</dbReference>
<dbReference type="InterPro" id="IPR036174">
    <property type="entry name" value="Znf_Sec23_Sec24_sf"/>
</dbReference>
<keyword evidence="10 12" id="KW-0968">Cytoplasmic vesicle</keyword>